<dbReference type="VEuPathDB" id="ToxoDB:TGVAND_258110B"/>
<evidence type="ECO:0000313" key="2">
    <source>
        <dbReference type="Proteomes" id="UP000028840"/>
    </source>
</evidence>
<gene>
    <name evidence="1" type="ORF">TGVAND_258110B</name>
</gene>
<protein>
    <submittedName>
        <fullName evidence="1">N-acetylglucosaminylphosphatidylinositol deacetylase</fullName>
        <ecNumber evidence="1">3.5.1.89</ecNumber>
    </submittedName>
</protein>
<proteinExistence type="predicted"/>
<sequence length="12" mass="1492">YTYTNVFDRITV</sequence>
<reference evidence="1 2" key="2">
    <citation type="journal article" date="2015" name="Eukaryot. Cell">
        <title>Genetic mapping reveals that sinefungin resistance in Toxoplasma gondii is controlled by a putative amino acid transporter locus that can be used as a negative selectable marker.</title>
        <authorList>
            <person name="Behnke M.S."/>
            <person name="Khan A."/>
            <person name="Sibley L.D."/>
        </authorList>
    </citation>
    <scope>NUCLEOTIDE SEQUENCE [LARGE SCALE GENOMIC DNA]</scope>
    <source>
        <strain evidence="1 2">VAND</strain>
    </source>
</reference>
<dbReference type="Proteomes" id="UP000028840">
    <property type="component" value="Unassembled WGS sequence"/>
</dbReference>
<evidence type="ECO:0000313" key="1">
    <source>
        <dbReference type="EMBL" id="KFH00665.1"/>
    </source>
</evidence>
<accession>A0A086PJY3</accession>
<keyword evidence="1" id="KW-0378">Hydrolase</keyword>
<dbReference type="EC" id="3.5.1.89" evidence="1"/>
<organism evidence="1 2">
    <name type="scientific">Toxoplasma gondii VAND</name>
    <dbReference type="NCBI Taxonomy" id="933077"/>
    <lineage>
        <taxon>Eukaryota</taxon>
        <taxon>Sar</taxon>
        <taxon>Alveolata</taxon>
        <taxon>Apicomplexa</taxon>
        <taxon>Conoidasida</taxon>
        <taxon>Coccidia</taxon>
        <taxon>Eucoccidiorida</taxon>
        <taxon>Eimeriorina</taxon>
        <taxon>Sarcocystidae</taxon>
        <taxon>Toxoplasma</taxon>
    </lineage>
</organism>
<dbReference type="EMBL" id="AEYJ02001616">
    <property type="protein sequence ID" value="KFH00665.1"/>
    <property type="molecule type" value="Genomic_DNA"/>
</dbReference>
<reference evidence="1 2" key="1">
    <citation type="submission" date="2014-08" db="EMBL/GenBank/DDBJ databases">
        <authorList>
            <person name="Sibley D."/>
            <person name="Venepally P."/>
            <person name="Karamycheva S."/>
            <person name="Hadjithomas M."/>
            <person name="Khan A."/>
            <person name="Brunk B."/>
            <person name="Roos D."/>
            <person name="Caler E."/>
            <person name="Lorenzi H."/>
        </authorList>
    </citation>
    <scope>NUCLEOTIDE SEQUENCE [LARGE SCALE GENOMIC DNA]</scope>
    <source>
        <strain evidence="1 2">VAND</strain>
    </source>
</reference>
<comment type="caution">
    <text evidence="1">The sequence shown here is derived from an EMBL/GenBank/DDBJ whole genome shotgun (WGS) entry which is preliminary data.</text>
</comment>
<name>A0A086PJY3_TOXGO</name>
<feature type="non-terminal residue" evidence="1">
    <location>
        <position position="1"/>
    </location>
</feature>
<dbReference type="GO" id="GO:0000225">
    <property type="term" value="F:N-acetylglucosaminylphosphatidylinositol deacetylase activity"/>
    <property type="evidence" value="ECO:0007669"/>
    <property type="project" value="UniProtKB-EC"/>
</dbReference>